<comment type="caution">
    <text evidence="1">The sequence shown here is derived from an EMBL/GenBank/DDBJ whole genome shotgun (WGS) entry which is preliminary data.</text>
</comment>
<gene>
    <name evidence="1" type="ORF">E5329_25610</name>
</gene>
<evidence type="ECO:0000313" key="2">
    <source>
        <dbReference type="Proteomes" id="UP000304953"/>
    </source>
</evidence>
<name>A0AC61RQ70_9FIRM</name>
<organism evidence="1 2">
    <name type="scientific">Petralouisia muris</name>
    <dbReference type="NCBI Taxonomy" id="3032872"/>
    <lineage>
        <taxon>Bacteria</taxon>
        <taxon>Bacillati</taxon>
        <taxon>Bacillota</taxon>
        <taxon>Clostridia</taxon>
        <taxon>Lachnospirales</taxon>
        <taxon>Lachnospiraceae</taxon>
        <taxon>Petralouisia</taxon>
    </lineage>
</organism>
<dbReference type="Proteomes" id="UP000304953">
    <property type="component" value="Unassembled WGS sequence"/>
</dbReference>
<evidence type="ECO:0000313" key="1">
    <source>
        <dbReference type="EMBL" id="TGY88687.1"/>
    </source>
</evidence>
<dbReference type="EMBL" id="SRYA01000098">
    <property type="protein sequence ID" value="TGY88687.1"/>
    <property type="molecule type" value="Genomic_DNA"/>
</dbReference>
<accession>A0AC61RQ70</accession>
<proteinExistence type="predicted"/>
<reference evidence="1" key="1">
    <citation type="submission" date="2019-04" db="EMBL/GenBank/DDBJ databases">
        <title>Microbes associate with the intestines of laboratory mice.</title>
        <authorList>
            <person name="Navarre W."/>
            <person name="Wong E."/>
            <person name="Huang K."/>
            <person name="Tropini C."/>
            <person name="Ng K."/>
            <person name="Yu B."/>
        </authorList>
    </citation>
    <scope>NUCLEOTIDE SEQUENCE</scope>
    <source>
        <strain evidence="1">NM01_1-7b</strain>
    </source>
</reference>
<keyword evidence="2" id="KW-1185">Reference proteome</keyword>
<protein>
    <submittedName>
        <fullName evidence="1">TnpV protein</fullName>
    </submittedName>
</protein>
<sequence>MAEITLTYHEGADGMLYPDLTAPEETVSMTNLGKFAVRAMEYLKENHNSRYRTLQRFGKLAEKMQEVEDEANRMMDELEGSYLKNNPPKDQNSTMEMWQLRQQARMQAEEIVMNEVVMKFH</sequence>